<dbReference type="Proteomes" id="UP000531231">
    <property type="component" value="Unassembled WGS sequence"/>
</dbReference>
<keyword evidence="2" id="KW-1185">Reference proteome</keyword>
<dbReference type="InterPro" id="IPR011335">
    <property type="entry name" value="Restrct_endonuc-II-like"/>
</dbReference>
<dbReference type="GO" id="GO:0009036">
    <property type="term" value="F:type II site-specific deoxyribonuclease activity"/>
    <property type="evidence" value="ECO:0007669"/>
    <property type="project" value="InterPro"/>
</dbReference>
<proteinExistence type="predicted"/>
<organism evidence="1 2">
    <name type="scientific">Pseudochrobactrum saccharolyticum</name>
    <dbReference type="NCBI Taxonomy" id="354352"/>
    <lineage>
        <taxon>Bacteria</taxon>
        <taxon>Pseudomonadati</taxon>
        <taxon>Pseudomonadota</taxon>
        <taxon>Alphaproteobacteria</taxon>
        <taxon>Hyphomicrobiales</taxon>
        <taxon>Brucellaceae</taxon>
        <taxon>Pseudochrobactrum</taxon>
    </lineage>
</organism>
<evidence type="ECO:0000313" key="2">
    <source>
        <dbReference type="Proteomes" id="UP000531231"/>
    </source>
</evidence>
<gene>
    <name evidence="1" type="ORF">HNQ68_003151</name>
</gene>
<dbReference type="RefSeq" id="WP_151160316.1">
    <property type="nucleotide sequence ID" value="NZ_JACHIL010000006.1"/>
</dbReference>
<dbReference type="EMBL" id="JACHIL010000006">
    <property type="protein sequence ID" value="MBB5092594.1"/>
    <property type="molecule type" value="Genomic_DNA"/>
</dbReference>
<sequence>MKIVTYHSHLNGLEFLEARKPLLLNEIQNVVASIDAASCRTKISKEQRKLSQKLYSPKDLNKAFELGFYKNDWKPVVTHYWVCEDARTNRRVMDLTATEQKREIIQSGFTPYRSKNQTDFVKERVAVEVQLGKYAFIAYDLFVKHMAFYVADQIDVGIEIIPMKCLQEKMSSGPGYYEAELYNLIREGRGVPPVPLVLFGIAPDN</sequence>
<dbReference type="InterPro" id="IPR015278">
    <property type="entry name" value="BglII-like"/>
</dbReference>
<dbReference type="AlphaFoldDB" id="A0A7W8EQS6"/>
<name>A0A7W8EQS6_9HYPH</name>
<dbReference type="CDD" id="cd22317">
    <property type="entry name" value="BstYI-like"/>
    <property type="match status" value="1"/>
</dbReference>
<comment type="caution">
    <text evidence="1">The sequence shown here is derived from an EMBL/GenBank/DDBJ whole genome shotgun (WGS) entry which is preliminary data.</text>
</comment>
<evidence type="ECO:0008006" key="3">
    <source>
        <dbReference type="Google" id="ProtNLM"/>
    </source>
</evidence>
<dbReference type="GO" id="GO:0003677">
    <property type="term" value="F:DNA binding"/>
    <property type="evidence" value="ECO:0007669"/>
    <property type="project" value="InterPro"/>
</dbReference>
<protein>
    <recommendedName>
        <fullName evidence="3">Restriction endonuclease</fullName>
    </recommendedName>
</protein>
<reference evidence="1 2" key="1">
    <citation type="submission" date="2020-08" db="EMBL/GenBank/DDBJ databases">
        <title>Genomic Encyclopedia of Type Strains, Phase IV (KMG-IV): sequencing the most valuable type-strain genomes for metagenomic binning, comparative biology and taxonomic classification.</title>
        <authorList>
            <person name="Goeker M."/>
        </authorList>
    </citation>
    <scope>NUCLEOTIDE SEQUENCE [LARGE SCALE GENOMIC DNA]</scope>
    <source>
        <strain evidence="1 2">DSM 25620</strain>
    </source>
</reference>
<dbReference type="GO" id="GO:0009307">
    <property type="term" value="P:DNA restriction-modification system"/>
    <property type="evidence" value="ECO:0007669"/>
    <property type="project" value="InterPro"/>
</dbReference>
<accession>A0A7W8EQS6</accession>
<dbReference type="GO" id="GO:0000287">
    <property type="term" value="F:magnesium ion binding"/>
    <property type="evidence" value="ECO:0007669"/>
    <property type="project" value="InterPro"/>
</dbReference>
<dbReference type="SUPFAM" id="SSF52980">
    <property type="entry name" value="Restriction endonuclease-like"/>
    <property type="match status" value="1"/>
</dbReference>
<dbReference type="Pfam" id="PF09195">
    <property type="entry name" value="Endonuc-BglII"/>
    <property type="match status" value="1"/>
</dbReference>
<dbReference type="Gene3D" id="3.40.91.20">
    <property type="match status" value="1"/>
</dbReference>
<dbReference type="InterPro" id="IPR011338">
    <property type="entry name" value="BamHI/BglII/BstY"/>
</dbReference>
<evidence type="ECO:0000313" key="1">
    <source>
        <dbReference type="EMBL" id="MBB5092594.1"/>
    </source>
</evidence>